<accession>A0A8T0FYF0</accession>
<gene>
    <name evidence="1" type="ORF">HNY73_000549</name>
</gene>
<evidence type="ECO:0000313" key="1">
    <source>
        <dbReference type="EMBL" id="KAF8796134.1"/>
    </source>
</evidence>
<name>A0A8T0FYF0_ARGBR</name>
<evidence type="ECO:0000313" key="2">
    <source>
        <dbReference type="Proteomes" id="UP000807504"/>
    </source>
</evidence>
<reference evidence="1" key="1">
    <citation type="journal article" date="2020" name="bioRxiv">
        <title>Chromosome-level reference genome of the European wasp spider Argiope bruennichi: a resource for studies on range expansion and evolutionary adaptation.</title>
        <authorList>
            <person name="Sheffer M.M."/>
            <person name="Hoppe A."/>
            <person name="Krehenwinkel H."/>
            <person name="Uhl G."/>
            <person name="Kuss A.W."/>
            <person name="Jensen L."/>
            <person name="Jensen C."/>
            <person name="Gillespie R.G."/>
            <person name="Hoff K.J."/>
            <person name="Prost S."/>
        </authorList>
    </citation>
    <scope>NUCLEOTIDE SEQUENCE</scope>
</reference>
<comment type="caution">
    <text evidence="1">The sequence shown here is derived from an EMBL/GenBank/DDBJ whole genome shotgun (WGS) entry which is preliminary data.</text>
</comment>
<protein>
    <submittedName>
        <fullName evidence="1">Uncharacterized protein</fullName>
    </submittedName>
</protein>
<keyword evidence="2" id="KW-1185">Reference proteome</keyword>
<dbReference type="Proteomes" id="UP000807504">
    <property type="component" value="Unassembled WGS sequence"/>
</dbReference>
<dbReference type="AlphaFoldDB" id="A0A8T0FYF0"/>
<proteinExistence type="predicted"/>
<sequence length="139" mass="15678">MPLPDKRVPRKSHIETKVISSYTGGEKIAEGEIAISTQLHERPNVLPDYILITPPLMAGVRMELGKSCLRREFVPIAFNNHRNRLHRVFALERNRCSKFPEWSVITLKGFGDSRVVLSSISLPGKFELRLPLKEGFAGA</sequence>
<reference evidence="1" key="2">
    <citation type="submission" date="2020-06" db="EMBL/GenBank/DDBJ databases">
        <authorList>
            <person name="Sheffer M."/>
        </authorList>
    </citation>
    <scope>NUCLEOTIDE SEQUENCE</scope>
</reference>
<organism evidence="1 2">
    <name type="scientific">Argiope bruennichi</name>
    <name type="common">Wasp spider</name>
    <name type="synonym">Aranea bruennichi</name>
    <dbReference type="NCBI Taxonomy" id="94029"/>
    <lineage>
        <taxon>Eukaryota</taxon>
        <taxon>Metazoa</taxon>
        <taxon>Ecdysozoa</taxon>
        <taxon>Arthropoda</taxon>
        <taxon>Chelicerata</taxon>
        <taxon>Arachnida</taxon>
        <taxon>Araneae</taxon>
        <taxon>Araneomorphae</taxon>
        <taxon>Entelegynae</taxon>
        <taxon>Araneoidea</taxon>
        <taxon>Araneidae</taxon>
        <taxon>Argiope</taxon>
    </lineage>
</organism>
<dbReference type="EMBL" id="JABXBU010000001">
    <property type="protein sequence ID" value="KAF8796134.1"/>
    <property type="molecule type" value="Genomic_DNA"/>
</dbReference>